<evidence type="ECO:0000256" key="1">
    <source>
        <dbReference type="SAM" id="MobiDB-lite"/>
    </source>
</evidence>
<evidence type="ECO:0000313" key="4">
    <source>
        <dbReference type="Proteomes" id="UP000230391"/>
    </source>
</evidence>
<protein>
    <submittedName>
        <fullName evidence="3">Uncharacterized protein</fullName>
    </submittedName>
</protein>
<keyword evidence="2" id="KW-1133">Transmembrane helix</keyword>
<dbReference type="EMBL" id="PFRD01000053">
    <property type="protein sequence ID" value="PJC56273.1"/>
    <property type="molecule type" value="Genomic_DNA"/>
</dbReference>
<reference evidence="4" key="1">
    <citation type="submission" date="2017-09" db="EMBL/GenBank/DDBJ databases">
        <title>Depth-based differentiation of microbial function through sediment-hosted aquifers and enrichment of novel symbionts in the deep terrestrial subsurface.</title>
        <authorList>
            <person name="Probst A.J."/>
            <person name="Ladd B."/>
            <person name="Jarett J.K."/>
            <person name="Geller-Mcgrath D.E."/>
            <person name="Sieber C.M.K."/>
            <person name="Emerson J.B."/>
            <person name="Anantharaman K."/>
            <person name="Thomas B.C."/>
            <person name="Malmstrom R."/>
            <person name="Stieglmeier M."/>
            <person name="Klingl A."/>
            <person name="Woyke T."/>
            <person name="Ryan C.M."/>
            <person name="Banfield J.F."/>
        </authorList>
    </citation>
    <scope>NUCLEOTIDE SEQUENCE [LARGE SCALE GENOMIC DNA]</scope>
</reference>
<gene>
    <name evidence="3" type="ORF">CO026_01235</name>
</gene>
<name>A0A2M8FF79_9BACT</name>
<sequence>MIKIIKMFFIVLGVIFFTLLLSLTYFFITDPYNLRPTLMPIIGKMVFPNTVSDTNTTDSETNTSSSNNSTLSPAQKQVLESIGVNPDSLPSTITPSQEVCFVGILGQARVNEVKGGVTLSAMEFFKASSCLK</sequence>
<comment type="caution">
    <text evidence="3">The sequence shown here is derived from an EMBL/GenBank/DDBJ whole genome shotgun (WGS) entry which is preliminary data.</text>
</comment>
<evidence type="ECO:0000256" key="2">
    <source>
        <dbReference type="SAM" id="Phobius"/>
    </source>
</evidence>
<proteinExistence type="predicted"/>
<feature type="compositionally biased region" description="Low complexity" evidence="1">
    <location>
        <begin position="53"/>
        <end position="72"/>
    </location>
</feature>
<feature type="region of interest" description="Disordered" evidence="1">
    <location>
        <begin position="53"/>
        <end position="73"/>
    </location>
</feature>
<feature type="transmembrane region" description="Helical" evidence="2">
    <location>
        <begin position="7"/>
        <end position="28"/>
    </location>
</feature>
<dbReference type="AlphaFoldDB" id="A0A2M8FF79"/>
<accession>A0A2M8FF79</accession>
<evidence type="ECO:0000313" key="3">
    <source>
        <dbReference type="EMBL" id="PJC56273.1"/>
    </source>
</evidence>
<keyword evidence="2" id="KW-0812">Transmembrane</keyword>
<keyword evidence="2" id="KW-0472">Membrane</keyword>
<organism evidence="3 4">
    <name type="scientific">Candidatus Kaiserbacteria bacterium CG_4_9_14_0_2_um_filter_41_32</name>
    <dbReference type="NCBI Taxonomy" id="1974601"/>
    <lineage>
        <taxon>Bacteria</taxon>
        <taxon>Candidatus Kaiseribacteriota</taxon>
    </lineage>
</organism>
<dbReference type="Proteomes" id="UP000230391">
    <property type="component" value="Unassembled WGS sequence"/>
</dbReference>